<proteinExistence type="predicted"/>
<organism evidence="2 3">
    <name type="scientific">Ascochyta lentis</name>
    <dbReference type="NCBI Taxonomy" id="205686"/>
    <lineage>
        <taxon>Eukaryota</taxon>
        <taxon>Fungi</taxon>
        <taxon>Dikarya</taxon>
        <taxon>Ascomycota</taxon>
        <taxon>Pezizomycotina</taxon>
        <taxon>Dothideomycetes</taxon>
        <taxon>Pleosporomycetidae</taxon>
        <taxon>Pleosporales</taxon>
        <taxon>Pleosporineae</taxon>
        <taxon>Didymellaceae</taxon>
        <taxon>Ascochyta</taxon>
    </lineage>
</organism>
<name>A0A8H7J7L9_9PLEO</name>
<accession>A0A8H7J7L9</accession>
<comment type="caution">
    <text evidence="2">The sequence shown here is derived from an EMBL/GenBank/DDBJ whole genome shotgun (WGS) entry which is preliminary data.</text>
</comment>
<evidence type="ECO:0000256" key="1">
    <source>
        <dbReference type="SAM" id="MobiDB-lite"/>
    </source>
</evidence>
<reference evidence="2" key="1">
    <citation type="submission" date="2018-12" db="EMBL/GenBank/DDBJ databases">
        <authorList>
            <person name="Syme R.A."/>
            <person name="Farfan-Caceres L."/>
            <person name="Lichtenzveig J."/>
        </authorList>
    </citation>
    <scope>NUCLEOTIDE SEQUENCE</scope>
    <source>
        <strain evidence="2">Al4</strain>
    </source>
</reference>
<dbReference type="AlphaFoldDB" id="A0A8H7J7L9"/>
<gene>
    <name evidence="2" type="ORF">EKO04_004434</name>
</gene>
<dbReference type="EMBL" id="RZGK01000007">
    <property type="protein sequence ID" value="KAF9697692.1"/>
    <property type="molecule type" value="Genomic_DNA"/>
</dbReference>
<evidence type="ECO:0000313" key="3">
    <source>
        <dbReference type="Proteomes" id="UP000651452"/>
    </source>
</evidence>
<feature type="region of interest" description="Disordered" evidence="1">
    <location>
        <begin position="55"/>
        <end position="125"/>
    </location>
</feature>
<evidence type="ECO:0000313" key="2">
    <source>
        <dbReference type="EMBL" id="KAF9697692.1"/>
    </source>
</evidence>
<sequence length="160" mass="17768">MGPCDTSKSHVTIDRGRWTFKKNHGVPYVNPRHYNLNQATASPVGEKLNLQMKSNEYCGRGQASSQTPTKRKRSGAAPRACQPGRSHARGSAINTDNGIESQGPLDKNHTLSEDPFDGVFDNVPETDTSRRVRELVAKCKAAEDTAYEDYVERYGRRMGL</sequence>
<protein>
    <submittedName>
        <fullName evidence="2">Uncharacterized protein</fullName>
    </submittedName>
</protein>
<reference evidence="2" key="2">
    <citation type="submission" date="2020-09" db="EMBL/GenBank/DDBJ databases">
        <title>Reference genome assembly for Australian Ascochyta lentis isolate Al4.</title>
        <authorList>
            <person name="Lee R.C."/>
            <person name="Farfan-Caceres L.M."/>
            <person name="Debler J.W."/>
            <person name="Williams A.H."/>
            <person name="Henares B.M."/>
        </authorList>
    </citation>
    <scope>NUCLEOTIDE SEQUENCE</scope>
    <source>
        <strain evidence="2">Al4</strain>
    </source>
</reference>
<keyword evidence="3" id="KW-1185">Reference proteome</keyword>
<dbReference type="Proteomes" id="UP000651452">
    <property type="component" value="Unassembled WGS sequence"/>
</dbReference>